<comment type="caution">
    <text evidence="4">The sequence shown here is derived from an EMBL/GenBank/DDBJ whole genome shotgun (WGS) entry which is preliminary data.</text>
</comment>
<organism evidence="4 5">
    <name type="scientific">Actinomadura nitritigenes</name>
    <dbReference type="NCBI Taxonomy" id="134602"/>
    <lineage>
        <taxon>Bacteria</taxon>
        <taxon>Bacillati</taxon>
        <taxon>Actinomycetota</taxon>
        <taxon>Actinomycetes</taxon>
        <taxon>Streptosporangiales</taxon>
        <taxon>Thermomonosporaceae</taxon>
        <taxon>Actinomadura</taxon>
    </lineage>
</organism>
<evidence type="ECO:0000259" key="3">
    <source>
        <dbReference type="Pfam" id="PF01757"/>
    </source>
</evidence>
<keyword evidence="2" id="KW-0472">Membrane</keyword>
<feature type="transmembrane region" description="Helical" evidence="2">
    <location>
        <begin position="203"/>
        <end position="222"/>
    </location>
</feature>
<feature type="transmembrane region" description="Helical" evidence="2">
    <location>
        <begin position="144"/>
        <end position="165"/>
    </location>
</feature>
<feature type="domain" description="Acyltransferase 3" evidence="3">
    <location>
        <begin position="1"/>
        <end position="335"/>
    </location>
</feature>
<feature type="transmembrane region" description="Helical" evidence="2">
    <location>
        <begin position="242"/>
        <end position="264"/>
    </location>
</feature>
<keyword evidence="4" id="KW-0808">Transferase</keyword>
<dbReference type="GO" id="GO:0016746">
    <property type="term" value="F:acyltransferase activity"/>
    <property type="evidence" value="ECO:0007669"/>
    <property type="project" value="UniProtKB-KW"/>
</dbReference>
<keyword evidence="5" id="KW-1185">Reference proteome</keyword>
<proteinExistence type="predicted"/>
<feature type="transmembrane region" description="Helical" evidence="2">
    <location>
        <begin position="324"/>
        <end position="341"/>
    </location>
</feature>
<protein>
    <submittedName>
        <fullName evidence="4">Acyltransferase</fullName>
    </submittedName>
</protein>
<feature type="transmembrane region" description="Helical" evidence="2">
    <location>
        <begin position="110"/>
        <end position="137"/>
    </location>
</feature>
<feature type="compositionally biased region" description="Basic residues" evidence="1">
    <location>
        <begin position="410"/>
        <end position="433"/>
    </location>
</feature>
<gene>
    <name evidence="4" type="ORF">J4557_12610</name>
</gene>
<dbReference type="InterPro" id="IPR002656">
    <property type="entry name" value="Acyl_transf_3_dom"/>
</dbReference>
<keyword evidence="2" id="KW-0812">Transmembrane</keyword>
<dbReference type="Proteomes" id="UP000666915">
    <property type="component" value="Unassembled WGS sequence"/>
</dbReference>
<dbReference type="Pfam" id="PF01757">
    <property type="entry name" value="Acyl_transf_3"/>
    <property type="match status" value="1"/>
</dbReference>
<accession>A0ABS3QWK1</accession>
<feature type="compositionally biased region" description="Low complexity" evidence="1">
    <location>
        <begin position="454"/>
        <end position="465"/>
    </location>
</feature>
<feature type="transmembrane region" description="Helical" evidence="2">
    <location>
        <begin position="285"/>
        <end position="304"/>
    </location>
</feature>
<feature type="region of interest" description="Disordered" evidence="1">
    <location>
        <begin position="345"/>
        <end position="465"/>
    </location>
</feature>
<dbReference type="EMBL" id="JAGEOK010000007">
    <property type="protein sequence ID" value="MBO2438358.1"/>
    <property type="molecule type" value="Genomic_DNA"/>
</dbReference>
<feature type="transmembrane region" description="Helical" evidence="2">
    <location>
        <begin position="171"/>
        <end position="191"/>
    </location>
</feature>
<keyword evidence="4" id="KW-0012">Acyltransferase</keyword>
<feature type="transmembrane region" description="Helical" evidence="2">
    <location>
        <begin position="86"/>
        <end position="104"/>
    </location>
</feature>
<evidence type="ECO:0000256" key="2">
    <source>
        <dbReference type="SAM" id="Phobius"/>
    </source>
</evidence>
<evidence type="ECO:0000256" key="1">
    <source>
        <dbReference type="SAM" id="MobiDB-lite"/>
    </source>
</evidence>
<evidence type="ECO:0000313" key="5">
    <source>
        <dbReference type="Proteomes" id="UP000666915"/>
    </source>
</evidence>
<reference evidence="4 5" key="1">
    <citation type="submission" date="2021-03" db="EMBL/GenBank/DDBJ databases">
        <authorList>
            <person name="Kanchanasin P."/>
            <person name="Saeng-In P."/>
            <person name="Phongsopitanun W."/>
            <person name="Yuki M."/>
            <person name="Kudo T."/>
            <person name="Ohkuma M."/>
            <person name="Tanasupawat S."/>
        </authorList>
    </citation>
    <scope>NUCLEOTIDE SEQUENCE [LARGE SCALE GENOMIC DNA]</scope>
    <source>
        <strain evidence="4 5">L46</strain>
    </source>
</reference>
<feature type="transmembrane region" description="Helical" evidence="2">
    <location>
        <begin position="45"/>
        <end position="65"/>
    </location>
</feature>
<evidence type="ECO:0000313" key="4">
    <source>
        <dbReference type="EMBL" id="MBO2438358.1"/>
    </source>
</evidence>
<keyword evidence="2" id="KW-1133">Transmembrane helix</keyword>
<name>A0ABS3QWK1_9ACTN</name>
<sequence length="465" mass="48433">MRAFAILGVVLGHWLVTALVASGDGRDLHVASPLEAMPGLAPLTWALQTLAVFFLVGGSAAAKGLRPGEPWDVRLRRRLARLARPLPVLAAAWVPVAAGLRAAGFPGGSLATLIGLVLSPLWFLGVYAVLTALAPLVVAAWRRLGPWGAVLLVAATAAIDLGRFGLGAPGWTGWATVLTGWLLPFYLGAGWAHGALRSRRTGIVLLAGGAAATALLVVFAGYPASMVGVPGEPVSNLSPPTLAAVAFGLAQTGLALLLHGPLTAWTRRPRAGACVAAANRSAMTVFLWHQTALMITTVGALLAVGSLAGLHTAPDRPSWPAERLLWLPVFALALAVLHALAHRFERPSPRPDGGRANPAAGPRVSPRASPWGVPGRNPPPAPDGRKAEDAAATQDDPEARPTAATGAGLRRFHLGPHAHHRRDRPRRPVRAPRPRPVDGAVDPGRPVRDRAPVDRAGAADGAQRR</sequence>